<proteinExistence type="predicted"/>
<accession>A0A438DGG1</accession>
<organism evidence="2 3">
    <name type="scientific">Vitis vinifera</name>
    <name type="common">Grape</name>
    <dbReference type="NCBI Taxonomy" id="29760"/>
    <lineage>
        <taxon>Eukaryota</taxon>
        <taxon>Viridiplantae</taxon>
        <taxon>Streptophyta</taxon>
        <taxon>Embryophyta</taxon>
        <taxon>Tracheophyta</taxon>
        <taxon>Spermatophyta</taxon>
        <taxon>Magnoliopsida</taxon>
        <taxon>eudicotyledons</taxon>
        <taxon>Gunneridae</taxon>
        <taxon>Pentapetalae</taxon>
        <taxon>rosids</taxon>
        <taxon>Vitales</taxon>
        <taxon>Vitaceae</taxon>
        <taxon>Viteae</taxon>
        <taxon>Vitis</taxon>
    </lineage>
</organism>
<protein>
    <submittedName>
        <fullName evidence="2">Uncharacterized protein</fullName>
    </submittedName>
</protein>
<feature type="compositionally biased region" description="Polar residues" evidence="1">
    <location>
        <begin position="1"/>
        <end position="17"/>
    </location>
</feature>
<evidence type="ECO:0000313" key="3">
    <source>
        <dbReference type="Proteomes" id="UP000288805"/>
    </source>
</evidence>
<evidence type="ECO:0000256" key="1">
    <source>
        <dbReference type="SAM" id="MobiDB-lite"/>
    </source>
</evidence>
<sequence>MSMQEKPSTTKMSSLAKNQHHRENFIKEDKDRDSYFIDPFLIDPLKVSSPILVPSFSELKLTPIEPIFEPESSPIKTAPKNRMTGKVYSRKKATFPQLIQVQGSEPTFGNEEGNKEMY</sequence>
<dbReference type="AlphaFoldDB" id="A0A438DGG1"/>
<comment type="caution">
    <text evidence="2">The sequence shown here is derived from an EMBL/GenBank/DDBJ whole genome shotgun (WGS) entry which is preliminary data.</text>
</comment>
<evidence type="ECO:0000313" key="2">
    <source>
        <dbReference type="EMBL" id="RVW34528.1"/>
    </source>
</evidence>
<reference evidence="2 3" key="1">
    <citation type="journal article" date="2018" name="PLoS Genet.">
        <title>Population sequencing reveals clonal diversity and ancestral inbreeding in the grapevine cultivar Chardonnay.</title>
        <authorList>
            <person name="Roach M.J."/>
            <person name="Johnson D.L."/>
            <person name="Bohlmann J."/>
            <person name="van Vuuren H.J."/>
            <person name="Jones S.J."/>
            <person name="Pretorius I.S."/>
            <person name="Schmidt S.A."/>
            <person name="Borneman A.R."/>
        </authorList>
    </citation>
    <scope>NUCLEOTIDE SEQUENCE [LARGE SCALE GENOMIC DNA]</scope>
    <source>
        <strain evidence="3">cv. Chardonnay</strain>
        <tissue evidence="2">Leaf</tissue>
    </source>
</reference>
<gene>
    <name evidence="2" type="ORF">CK203_096477</name>
</gene>
<dbReference type="Proteomes" id="UP000288805">
    <property type="component" value="Unassembled WGS sequence"/>
</dbReference>
<dbReference type="EMBL" id="QGNW01001637">
    <property type="protein sequence ID" value="RVW34528.1"/>
    <property type="molecule type" value="Genomic_DNA"/>
</dbReference>
<name>A0A438DGG1_VITVI</name>
<feature type="region of interest" description="Disordered" evidence="1">
    <location>
        <begin position="1"/>
        <end position="28"/>
    </location>
</feature>